<accession>A0A2Z6UU53</accession>
<reference evidence="2 3" key="1">
    <citation type="journal article" date="2018" name="Front. Microbiol.">
        <title>Adaptation of the Freshwater Bloom-Forming Cyanobacterium Microcystis aeruginosa to Brackish Water Is Driven by Recent Horizontal Transfer of Sucrose Genes.</title>
        <authorList>
            <person name="Tanabe Y."/>
            <person name="Hodoki Y."/>
            <person name="Sano T."/>
            <person name="Tada K."/>
            <person name="Watanabe M.M."/>
        </authorList>
    </citation>
    <scope>NUCLEOTIDE SEQUENCE [LARGE SCALE GENOMIC DNA]</scope>
    <source>
        <strain evidence="2 3">Sj</strain>
    </source>
</reference>
<dbReference type="EMBL" id="BDSG01000062">
    <property type="protein sequence ID" value="GBL11131.1"/>
    <property type="molecule type" value="Genomic_DNA"/>
</dbReference>
<comment type="caution">
    <text evidence="2">The sequence shown here is derived from an EMBL/GenBank/DDBJ whole genome shotgun (WGS) entry which is preliminary data.</text>
</comment>
<dbReference type="AlphaFoldDB" id="A0A2Z6UU53"/>
<gene>
    <name evidence="2" type="ORF">MSj_02631</name>
</gene>
<feature type="transmembrane region" description="Helical" evidence="1">
    <location>
        <begin position="12"/>
        <end position="32"/>
    </location>
</feature>
<evidence type="ECO:0000313" key="3">
    <source>
        <dbReference type="Proteomes" id="UP000248272"/>
    </source>
</evidence>
<keyword evidence="1" id="KW-0472">Membrane</keyword>
<evidence type="ECO:0000256" key="1">
    <source>
        <dbReference type="SAM" id="Phobius"/>
    </source>
</evidence>
<feature type="transmembrane region" description="Helical" evidence="1">
    <location>
        <begin position="70"/>
        <end position="91"/>
    </location>
</feature>
<keyword evidence="1" id="KW-1133">Transmembrane helix</keyword>
<keyword evidence="1" id="KW-0812">Transmembrane</keyword>
<protein>
    <recommendedName>
        <fullName evidence="4">Glycosyltransferase RgtA/B/C/D-like domain-containing protein</fullName>
    </recommendedName>
</protein>
<sequence length="113" mass="13567">MISLFLWRKQLNFWQNEAFLIIPTVLYFILMSSNTAQIGIRYILMIFPFLFVFASRIVTGWQAYKRPYRILIIVLTLYLLISNLSYFPHYISYFNELGLFVTLYAKSTDKMLR</sequence>
<dbReference type="Proteomes" id="UP000248272">
    <property type="component" value="Unassembled WGS sequence"/>
</dbReference>
<name>A0A2Z6UU53_MICAE</name>
<evidence type="ECO:0000313" key="2">
    <source>
        <dbReference type="EMBL" id="GBL11131.1"/>
    </source>
</evidence>
<evidence type="ECO:0008006" key="4">
    <source>
        <dbReference type="Google" id="ProtNLM"/>
    </source>
</evidence>
<organism evidence="2 3">
    <name type="scientific">Microcystis aeruginosa Sj</name>
    <dbReference type="NCBI Taxonomy" id="1979544"/>
    <lineage>
        <taxon>Bacteria</taxon>
        <taxon>Bacillati</taxon>
        <taxon>Cyanobacteriota</taxon>
        <taxon>Cyanophyceae</taxon>
        <taxon>Oscillatoriophycideae</taxon>
        <taxon>Chroococcales</taxon>
        <taxon>Microcystaceae</taxon>
        <taxon>Microcystis</taxon>
    </lineage>
</organism>
<proteinExistence type="predicted"/>
<feature type="transmembrane region" description="Helical" evidence="1">
    <location>
        <begin position="38"/>
        <end position="58"/>
    </location>
</feature>